<evidence type="ECO:0000313" key="3">
    <source>
        <dbReference type="Proteomes" id="UP001472677"/>
    </source>
</evidence>
<reference evidence="2 3" key="1">
    <citation type="journal article" date="2024" name="G3 (Bethesda)">
        <title>Genome assembly of Hibiscus sabdariffa L. provides insights into metabolisms of medicinal natural products.</title>
        <authorList>
            <person name="Kim T."/>
        </authorList>
    </citation>
    <scope>NUCLEOTIDE SEQUENCE [LARGE SCALE GENOMIC DNA]</scope>
    <source>
        <strain evidence="2">TK-2024</strain>
        <tissue evidence="2">Old leaves</tissue>
    </source>
</reference>
<evidence type="ECO:0000256" key="1">
    <source>
        <dbReference type="SAM" id="MobiDB-lite"/>
    </source>
</evidence>
<organism evidence="2 3">
    <name type="scientific">Hibiscus sabdariffa</name>
    <name type="common">roselle</name>
    <dbReference type="NCBI Taxonomy" id="183260"/>
    <lineage>
        <taxon>Eukaryota</taxon>
        <taxon>Viridiplantae</taxon>
        <taxon>Streptophyta</taxon>
        <taxon>Embryophyta</taxon>
        <taxon>Tracheophyta</taxon>
        <taxon>Spermatophyta</taxon>
        <taxon>Magnoliopsida</taxon>
        <taxon>eudicotyledons</taxon>
        <taxon>Gunneridae</taxon>
        <taxon>Pentapetalae</taxon>
        <taxon>rosids</taxon>
        <taxon>malvids</taxon>
        <taxon>Malvales</taxon>
        <taxon>Malvaceae</taxon>
        <taxon>Malvoideae</taxon>
        <taxon>Hibiscus</taxon>
    </lineage>
</organism>
<name>A0ABR2E8F9_9ROSI</name>
<keyword evidence="3" id="KW-1185">Reference proteome</keyword>
<evidence type="ECO:0000313" key="2">
    <source>
        <dbReference type="EMBL" id="KAK8554302.1"/>
    </source>
</evidence>
<accession>A0ABR2E8F9</accession>
<dbReference type="EMBL" id="JBBPBM010000019">
    <property type="protein sequence ID" value="KAK8554302.1"/>
    <property type="molecule type" value="Genomic_DNA"/>
</dbReference>
<comment type="caution">
    <text evidence="2">The sequence shown here is derived from an EMBL/GenBank/DDBJ whole genome shotgun (WGS) entry which is preliminary data.</text>
</comment>
<proteinExistence type="predicted"/>
<dbReference type="Proteomes" id="UP001472677">
    <property type="component" value="Unassembled WGS sequence"/>
</dbReference>
<protein>
    <submittedName>
        <fullName evidence="2">Uncharacterized protein</fullName>
    </submittedName>
</protein>
<feature type="region of interest" description="Disordered" evidence="1">
    <location>
        <begin position="58"/>
        <end position="81"/>
    </location>
</feature>
<gene>
    <name evidence="2" type="ORF">V6N12_031267</name>
</gene>
<sequence length="81" mass="8623">MLKLVAGETRLPQALAQVRAQAALAQSQVCLQTKYQALLVPAPSESLICHPSFTPEETSQLMPHSASKPQSSVVEFSTSSA</sequence>